<evidence type="ECO:0000313" key="1">
    <source>
        <dbReference type="EMBL" id="TNJ60010.1"/>
    </source>
</evidence>
<gene>
    <name evidence="1" type="ORF">FE784_36620</name>
</gene>
<dbReference type="EMBL" id="VDCQ01000088">
    <property type="protein sequence ID" value="TNJ60010.1"/>
    <property type="molecule type" value="Genomic_DNA"/>
</dbReference>
<sequence length="104" mass="11423">MNGLMGGDGGTFISSIDRVRNKNFLNRGQRAGGRLNSEGKVPLFEIMRAESAFLGPIKEQILPQSPVLADFEDDNGTFYSACCAKWAYEQPRPGSVHKLTVSCR</sequence>
<comment type="caution">
    <text evidence="1">The sequence shown here is derived from an EMBL/GenBank/DDBJ whole genome shotgun (WGS) entry which is preliminary data.</text>
</comment>
<accession>A0A5C4SZ05</accession>
<dbReference type="AlphaFoldDB" id="A0A5C4SZ05"/>
<protein>
    <submittedName>
        <fullName evidence="1">Uncharacterized protein</fullName>
    </submittedName>
</protein>
<name>A0A5C4SZ05_9BACL</name>
<keyword evidence="2" id="KW-1185">Reference proteome</keyword>
<dbReference type="Proteomes" id="UP000307943">
    <property type="component" value="Unassembled WGS sequence"/>
</dbReference>
<proteinExistence type="predicted"/>
<dbReference type="RefSeq" id="WP_139607194.1">
    <property type="nucleotide sequence ID" value="NZ_VDCQ01000088.1"/>
</dbReference>
<evidence type="ECO:0000313" key="2">
    <source>
        <dbReference type="Proteomes" id="UP000307943"/>
    </source>
</evidence>
<organism evidence="1 2">
    <name type="scientific">Paenibacillus hemerocallicola</name>
    <dbReference type="NCBI Taxonomy" id="1172614"/>
    <lineage>
        <taxon>Bacteria</taxon>
        <taxon>Bacillati</taxon>
        <taxon>Bacillota</taxon>
        <taxon>Bacilli</taxon>
        <taxon>Bacillales</taxon>
        <taxon>Paenibacillaceae</taxon>
        <taxon>Paenibacillus</taxon>
    </lineage>
</organism>
<reference evidence="1 2" key="1">
    <citation type="submission" date="2019-05" db="EMBL/GenBank/DDBJ databases">
        <title>We sequenced the genome of Paenibacillus hemerocallicola KCTC 33185 for further insight into its adaptation and study the phylogeny of Paenibacillus.</title>
        <authorList>
            <person name="Narsing Rao M.P."/>
        </authorList>
    </citation>
    <scope>NUCLEOTIDE SEQUENCE [LARGE SCALE GENOMIC DNA]</scope>
    <source>
        <strain evidence="1 2">KCTC 33185</strain>
    </source>
</reference>